<accession>A0ABV1BUX1</accession>
<evidence type="ECO:0000256" key="1">
    <source>
        <dbReference type="SAM" id="MobiDB-lite"/>
    </source>
</evidence>
<name>A0ABV1BUX1_9FIRM</name>
<comment type="caution">
    <text evidence="2">The sequence shown here is derived from an EMBL/GenBank/DDBJ whole genome shotgun (WGS) entry which is preliminary data.</text>
</comment>
<feature type="region of interest" description="Disordered" evidence="1">
    <location>
        <begin position="109"/>
        <end position="136"/>
    </location>
</feature>
<dbReference type="Pfam" id="PF07454">
    <property type="entry name" value="SpoIIP"/>
    <property type="match status" value="1"/>
</dbReference>
<protein>
    <submittedName>
        <fullName evidence="2">Stage II sporulation protein P</fullName>
    </submittedName>
</protein>
<sequence length="432" mass="47819">MERKHRLSSLLSIVIIVIVLALIGKNMKVTAFIEDTFISGCLRLMSPAMLFYDKPQLLDNNIWAQLVNNVVPVNAVINNQNDDYIKLADNDAGGVISINAGADNLVNGLNNGEDNSGTKNETDNNAGNAGDTQPQESIIAGNTTQNSNINNSQQLNESDIRNIISRNTVSGAVYDKSQLTDYNFVRSHFYTVTSITDLTDSILRPAEFIEKNLAISKDNSKPQILIFHTHSQEGFTDTVEGDVSTTIIGVGDYLTELLVNKYGYNVIHDTSVYDYVDGKLDRSKAYTYAENGIEKILADNPTIEVVIDLHRDGVADTTHLLTNIDGKDMARVMLFNGLSYSKVNGDIAYLNNPYRDDNIAMSLQMQLLGEAYYPGYLRNIYVNAYRYCLHKRGRSMLIEAGAQTNTVGEVKNAMEPLADILNKCLSGEKMIN</sequence>
<dbReference type="RefSeq" id="WP_349153221.1">
    <property type="nucleotide sequence ID" value="NZ_JBBMER010000002.1"/>
</dbReference>
<dbReference type="EMBL" id="JBBMER010000002">
    <property type="protein sequence ID" value="MEQ2378788.1"/>
    <property type="molecule type" value="Genomic_DNA"/>
</dbReference>
<gene>
    <name evidence="2" type="ORF">WMO14_02675</name>
</gene>
<evidence type="ECO:0000313" key="2">
    <source>
        <dbReference type="EMBL" id="MEQ2378788.1"/>
    </source>
</evidence>
<evidence type="ECO:0000313" key="3">
    <source>
        <dbReference type="Proteomes" id="UP001442364"/>
    </source>
</evidence>
<proteinExistence type="predicted"/>
<keyword evidence="3" id="KW-1185">Reference proteome</keyword>
<dbReference type="Proteomes" id="UP001442364">
    <property type="component" value="Unassembled WGS sequence"/>
</dbReference>
<organism evidence="2 3">
    <name type="scientific">[Lactobacillus] rogosae</name>
    <dbReference type="NCBI Taxonomy" id="706562"/>
    <lineage>
        <taxon>Bacteria</taxon>
        <taxon>Bacillati</taxon>
        <taxon>Bacillota</taxon>
        <taxon>Clostridia</taxon>
        <taxon>Lachnospirales</taxon>
        <taxon>Lachnospiraceae</taxon>
        <taxon>Lachnospira</taxon>
    </lineage>
</organism>
<reference evidence="2 3" key="1">
    <citation type="submission" date="2024-03" db="EMBL/GenBank/DDBJ databases">
        <title>Human intestinal bacterial collection.</title>
        <authorList>
            <person name="Pauvert C."/>
            <person name="Hitch T.C.A."/>
            <person name="Clavel T."/>
        </authorList>
    </citation>
    <scope>NUCLEOTIDE SEQUENCE [LARGE SCALE GENOMIC DNA]</scope>
    <source>
        <strain evidence="2 3">CLA-AA-H255</strain>
    </source>
</reference>
<dbReference type="InterPro" id="IPR010897">
    <property type="entry name" value="Spore_II_P"/>
</dbReference>